<protein>
    <submittedName>
        <fullName evidence="2">Uncharacterized protein</fullName>
    </submittedName>
</protein>
<feature type="coiled-coil region" evidence="1">
    <location>
        <begin position="40"/>
        <end position="67"/>
    </location>
</feature>
<dbReference type="GeneID" id="89973704"/>
<sequence>MPMSRPLMQRIAAWTPMKPLTDDEYEKILQQKLFKVEVEISLVDDQLAELRRLRAKQQERAASAKDSDV</sequence>
<comment type="caution">
    <text evidence="2">The sequence shown here is derived from an EMBL/GenBank/DDBJ whole genome shotgun (WGS) entry which is preliminary data.</text>
</comment>
<dbReference type="RefSeq" id="XP_064704309.1">
    <property type="nucleotide sequence ID" value="XM_064849095.1"/>
</dbReference>
<dbReference type="AlphaFoldDB" id="A0AAV9N867"/>
<proteinExistence type="predicted"/>
<evidence type="ECO:0000313" key="3">
    <source>
        <dbReference type="Proteomes" id="UP001358417"/>
    </source>
</evidence>
<evidence type="ECO:0000256" key="1">
    <source>
        <dbReference type="SAM" id="Coils"/>
    </source>
</evidence>
<organism evidence="2 3">
    <name type="scientific">Exophiala bonariae</name>
    <dbReference type="NCBI Taxonomy" id="1690606"/>
    <lineage>
        <taxon>Eukaryota</taxon>
        <taxon>Fungi</taxon>
        <taxon>Dikarya</taxon>
        <taxon>Ascomycota</taxon>
        <taxon>Pezizomycotina</taxon>
        <taxon>Eurotiomycetes</taxon>
        <taxon>Chaetothyriomycetidae</taxon>
        <taxon>Chaetothyriales</taxon>
        <taxon>Herpotrichiellaceae</taxon>
        <taxon>Exophiala</taxon>
    </lineage>
</organism>
<gene>
    <name evidence="2" type="ORF">LTR84_005527</name>
</gene>
<keyword evidence="1" id="KW-0175">Coiled coil</keyword>
<dbReference type="Proteomes" id="UP001358417">
    <property type="component" value="Unassembled WGS sequence"/>
</dbReference>
<reference evidence="2 3" key="1">
    <citation type="submission" date="2023-08" db="EMBL/GenBank/DDBJ databases">
        <title>Black Yeasts Isolated from many extreme environments.</title>
        <authorList>
            <person name="Coleine C."/>
            <person name="Stajich J.E."/>
            <person name="Selbmann L."/>
        </authorList>
    </citation>
    <scope>NUCLEOTIDE SEQUENCE [LARGE SCALE GENOMIC DNA]</scope>
    <source>
        <strain evidence="2 3">CCFEE 5792</strain>
    </source>
</reference>
<keyword evidence="3" id="KW-1185">Reference proteome</keyword>
<name>A0AAV9N867_9EURO</name>
<dbReference type="PANTHER" id="PTHR41390">
    <property type="entry name" value="CHROMOSOME 7, WHOLE GENOME SHOTGUN SEQUENCE"/>
    <property type="match status" value="1"/>
</dbReference>
<evidence type="ECO:0000313" key="2">
    <source>
        <dbReference type="EMBL" id="KAK5049104.1"/>
    </source>
</evidence>
<accession>A0AAV9N867</accession>
<dbReference type="EMBL" id="JAVRRD010000020">
    <property type="protein sequence ID" value="KAK5049104.1"/>
    <property type="molecule type" value="Genomic_DNA"/>
</dbReference>
<dbReference type="PANTHER" id="PTHR41390:SF1">
    <property type="entry name" value="NADH-UBIQUINONE OXIDOREDUCTASE 213 KDA SUBUNIT"/>
    <property type="match status" value="1"/>
</dbReference>